<proteinExistence type="predicted"/>
<dbReference type="NCBIfam" id="NF003936">
    <property type="entry name" value="PRK05445.1"/>
    <property type="match status" value="1"/>
</dbReference>
<sequence length="176" mass="20722">MAKGRASGLKRGSEMLTWAERLTLWNQYEILKRINPDDTKEYETNQGILSNGYEQYYSEINPSIYAETTKREVSREVEEILNVFRAIKFSCLKLGYTPKSRYAEFEGFDGNEEGDQYGFAMFVRRTLGKWDELKDAPDNSHSNVLERYRRMLATWHRLGEKYELTEAEIEEMAESR</sequence>
<dbReference type="InterPro" id="IPR023146">
    <property type="entry name" value="YfbU_alpha-helical_sf"/>
</dbReference>
<dbReference type="EMBL" id="QGLF01000005">
    <property type="protein sequence ID" value="PWR18796.1"/>
    <property type="molecule type" value="Genomic_DNA"/>
</dbReference>
<reference evidence="2" key="1">
    <citation type="submission" date="2018-05" db="EMBL/GenBank/DDBJ databases">
        <title>Zavarzinia sp. HR-AS.</title>
        <authorList>
            <person name="Lee Y."/>
            <person name="Jeon C.O."/>
        </authorList>
    </citation>
    <scope>NUCLEOTIDE SEQUENCE [LARGE SCALE GENOMIC DNA]</scope>
    <source>
        <strain evidence="2">DSM 1231</strain>
    </source>
</reference>
<protein>
    <recommendedName>
        <fullName evidence="3">YfbU family protein</fullName>
    </recommendedName>
</protein>
<evidence type="ECO:0008006" key="3">
    <source>
        <dbReference type="Google" id="ProtNLM"/>
    </source>
</evidence>
<keyword evidence="2" id="KW-1185">Reference proteome</keyword>
<dbReference type="AlphaFoldDB" id="A0A317DY61"/>
<dbReference type="SUPFAM" id="SSF116960">
    <property type="entry name" value="YfbU-like"/>
    <property type="match status" value="1"/>
</dbReference>
<evidence type="ECO:0000313" key="1">
    <source>
        <dbReference type="EMBL" id="PWR18796.1"/>
    </source>
</evidence>
<dbReference type="Gene3D" id="1.10.3190.10">
    <property type="entry name" value="yfbu gene product, domain 2"/>
    <property type="match status" value="1"/>
</dbReference>
<evidence type="ECO:0000313" key="2">
    <source>
        <dbReference type="Proteomes" id="UP000246077"/>
    </source>
</evidence>
<dbReference type="Gene3D" id="1.10.287.680">
    <property type="entry name" value="Helix hairpin bin"/>
    <property type="match status" value="1"/>
</dbReference>
<gene>
    <name evidence="1" type="ORF">DKG75_17600</name>
</gene>
<dbReference type="Proteomes" id="UP000246077">
    <property type="component" value="Unassembled WGS sequence"/>
</dbReference>
<dbReference type="OrthoDB" id="5589463at2"/>
<dbReference type="InterPro" id="IPR005587">
    <property type="entry name" value="UPF0304_YfbU"/>
</dbReference>
<accession>A0A317DY61</accession>
<dbReference type="InterPro" id="IPR023145">
    <property type="entry name" value="YfbU_helix-hairpin_sf"/>
</dbReference>
<comment type="caution">
    <text evidence="1">The sequence shown here is derived from an EMBL/GenBank/DDBJ whole genome shotgun (WGS) entry which is preliminary data.</text>
</comment>
<name>A0A317DY61_9PROT</name>
<organism evidence="1 2">
    <name type="scientific">Zavarzinia compransoris</name>
    <dbReference type="NCBI Taxonomy" id="1264899"/>
    <lineage>
        <taxon>Bacteria</taxon>
        <taxon>Pseudomonadati</taxon>
        <taxon>Pseudomonadota</taxon>
        <taxon>Alphaproteobacteria</taxon>
        <taxon>Rhodospirillales</taxon>
        <taxon>Zavarziniaceae</taxon>
        <taxon>Zavarzinia</taxon>
    </lineage>
</organism>
<dbReference type="Pfam" id="PF03887">
    <property type="entry name" value="YfbU"/>
    <property type="match status" value="1"/>
</dbReference>